<dbReference type="NCBIfam" id="TIGR02379">
    <property type="entry name" value="ECA_wecE"/>
    <property type="match status" value="1"/>
</dbReference>
<reference evidence="3 4" key="1">
    <citation type="journal article" date="2016" name="Int. J. Syst. Evol. Microbiol.">
        <title>Pontibacter aydingkolensis sp. nov., isolated from soil of a salt lake.</title>
        <authorList>
            <person name="Osman G."/>
            <person name="Zhang T."/>
            <person name="Lou K."/>
            <person name="Gao Y."/>
            <person name="Chang W."/>
            <person name="Lin Q."/>
            <person name="Yang H.M."/>
            <person name="Huo X.D."/>
            <person name="Wang N."/>
        </authorList>
    </citation>
    <scope>NUCLEOTIDE SEQUENCE [LARGE SCALE GENOMIC DNA]</scope>
    <source>
        <strain evidence="3 4">KACC 19255</strain>
    </source>
</reference>
<dbReference type="SUPFAM" id="SSF53383">
    <property type="entry name" value="PLP-dependent transferases"/>
    <property type="match status" value="1"/>
</dbReference>
<dbReference type="InterPro" id="IPR000653">
    <property type="entry name" value="DegT/StrS_aminotransferase"/>
</dbReference>
<dbReference type="PANTHER" id="PTHR30244:SF34">
    <property type="entry name" value="DTDP-4-AMINO-4,6-DIDEOXYGALACTOSE TRANSAMINASE"/>
    <property type="match status" value="1"/>
</dbReference>
<keyword evidence="3" id="KW-0032">Aminotransferase</keyword>
<dbReference type="NCBIfam" id="NF008687">
    <property type="entry name" value="PRK11706.1"/>
    <property type="match status" value="1"/>
</dbReference>
<comment type="caution">
    <text evidence="3">The sequence shown here is derived from an EMBL/GenBank/DDBJ whole genome shotgun (WGS) entry which is preliminary data.</text>
</comment>
<evidence type="ECO:0000256" key="1">
    <source>
        <dbReference type="ARBA" id="ARBA00037999"/>
    </source>
</evidence>
<dbReference type="InterPro" id="IPR015424">
    <property type="entry name" value="PyrdxlP-dep_Trfase"/>
</dbReference>
<keyword evidence="3" id="KW-0808">Transferase</keyword>
<dbReference type="CDD" id="cd00616">
    <property type="entry name" value="AHBA_syn"/>
    <property type="match status" value="1"/>
</dbReference>
<sequence>MISFNKPYFSGKETEYIRQAVESGKISGDGIFTKQCHKFFEDKYGFKKVLLTTSCTDALEMAAILINIQPGDEVIVPSYTFVSTANAFVLRGAKIVFADSNKLNPNIDADLIESLITPKTKAIVPVHYAGIACDMDKIMALADKYNLFVIEDAAQAVDSYYNQKPLGSIGHLAAFSFHETKNIISGEGGMLAINDERFVERAEIIREKGTNRSQFFRGEVDKYNWVDIGSSYLPSEIISAFLFAQIENLEQIQNKRIKIWERYYNNLLNLELDGNINLPFIPNYATNNGHMFYLICKCLEFRSGLIKTLKENGIQAVFHYLSLEKSPYFIDKHDGRFLPQSEMYTDCLVRLPLYYDLQNNDIDDICNIIESYLCKSKKVTVVH</sequence>
<protein>
    <submittedName>
        <fullName evidence="3">dTDP-4-amino-4,6-dideoxygalactose transaminase</fullName>
        <ecNumber evidence="3">2.6.1.59</ecNumber>
    </submittedName>
</protein>
<evidence type="ECO:0000313" key="3">
    <source>
        <dbReference type="EMBL" id="MBW7467221.1"/>
    </source>
</evidence>
<dbReference type="InterPro" id="IPR012749">
    <property type="entry name" value="WecE-like"/>
</dbReference>
<evidence type="ECO:0000313" key="4">
    <source>
        <dbReference type="Proteomes" id="UP000813018"/>
    </source>
</evidence>
<keyword evidence="4" id="KW-1185">Reference proteome</keyword>
<dbReference type="PANTHER" id="PTHR30244">
    <property type="entry name" value="TRANSAMINASE"/>
    <property type="match status" value="1"/>
</dbReference>
<dbReference type="EC" id="2.6.1.59" evidence="3"/>
<organism evidence="3 4">
    <name type="scientific">Pontibacter aydingkolensis</name>
    <dbReference type="NCBI Taxonomy" id="1911536"/>
    <lineage>
        <taxon>Bacteria</taxon>
        <taxon>Pseudomonadati</taxon>
        <taxon>Bacteroidota</taxon>
        <taxon>Cytophagia</taxon>
        <taxon>Cytophagales</taxon>
        <taxon>Hymenobacteraceae</taxon>
        <taxon>Pontibacter</taxon>
    </lineage>
</organism>
<keyword evidence="2" id="KW-0663">Pyridoxal phosphate</keyword>
<dbReference type="Proteomes" id="UP000813018">
    <property type="component" value="Unassembled WGS sequence"/>
</dbReference>
<accession>A0ABS7CU67</accession>
<dbReference type="Pfam" id="PF01041">
    <property type="entry name" value="DegT_DnrJ_EryC1"/>
    <property type="match status" value="1"/>
</dbReference>
<dbReference type="RefSeq" id="WP_219877109.1">
    <property type="nucleotide sequence ID" value="NZ_JAHYXK010000006.1"/>
</dbReference>
<dbReference type="PIRSF" id="PIRSF000390">
    <property type="entry name" value="PLP_StrS"/>
    <property type="match status" value="1"/>
</dbReference>
<dbReference type="GO" id="GO:0019180">
    <property type="term" value="F:dTDP-4-amino-4,6-dideoxygalactose transaminase activity"/>
    <property type="evidence" value="ECO:0007669"/>
    <property type="project" value="UniProtKB-EC"/>
</dbReference>
<dbReference type="EMBL" id="JAHYXK010000006">
    <property type="protein sequence ID" value="MBW7467221.1"/>
    <property type="molecule type" value="Genomic_DNA"/>
</dbReference>
<dbReference type="InterPro" id="IPR015421">
    <property type="entry name" value="PyrdxlP-dep_Trfase_major"/>
</dbReference>
<proteinExistence type="inferred from homology"/>
<comment type="similarity">
    <text evidence="1 2">Belongs to the DegT/DnrJ/EryC1 family.</text>
</comment>
<dbReference type="Gene3D" id="3.40.640.10">
    <property type="entry name" value="Type I PLP-dependent aspartate aminotransferase-like (Major domain)"/>
    <property type="match status" value="1"/>
</dbReference>
<gene>
    <name evidence="3" type="primary">rffA</name>
    <name evidence="3" type="synonym">fcnA</name>
    <name evidence="3" type="synonym">wecE</name>
    <name evidence="3" type="ORF">K0O23_09085</name>
</gene>
<name>A0ABS7CU67_9BACT</name>
<evidence type="ECO:0000256" key="2">
    <source>
        <dbReference type="RuleBase" id="RU004508"/>
    </source>
</evidence>